<dbReference type="Gramene" id="mRNA:HanXRQr2_Chr12g0548061">
    <property type="protein sequence ID" value="mRNA:HanXRQr2_Chr12g0548061"/>
    <property type="gene ID" value="HanXRQr2_Chr12g0548061"/>
</dbReference>
<evidence type="ECO:0000313" key="3">
    <source>
        <dbReference type="Proteomes" id="UP000215914"/>
    </source>
</evidence>
<evidence type="ECO:0000313" key="1">
    <source>
        <dbReference type="EMBL" id="KAF5778484.1"/>
    </source>
</evidence>
<organism evidence="2 3">
    <name type="scientific">Helianthus annuus</name>
    <name type="common">Common sunflower</name>
    <dbReference type="NCBI Taxonomy" id="4232"/>
    <lineage>
        <taxon>Eukaryota</taxon>
        <taxon>Viridiplantae</taxon>
        <taxon>Streptophyta</taxon>
        <taxon>Embryophyta</taxon>
        <taxon>Tracheophyta</taxon>
        <taxon>Spermatophyta</taxon>
        <taxon>Magnoliopsida</taxon>
        <taxon>eudicotyledons</taxon>
        <taxon>Gunneridae</taxon>
        <taxon>Pentapetalae</taxon>
        <taxon>asterids</taxon>
        <taxon>campanulids</taxon>
        <taxon>Asterales</taxon>
        <taxon>Asteraceae</taxon>
        <taxon>Asteroideae</taxon>
        <taxon>Heliantheae alliance</taxon>
        <taxon>Heliantheae</taxon>
        <taxon>Helianthus</taxon>
    </lineage>
</organism>
<reference evidence="1 3" key="1">
    <citation type="journal article" date="2017" name="Nature">
        <title>The sunflower genome provides insights into oil metabolism, flowering and Asterid evolution.</title>
        <authorList>
            <person name="Badouin H."/>
            <person name="Gouzy J."/>
            <person name="Grassa C.J."/>
            <person name="Murat F."/>
            <person name="Staton S.E."/>
            <person name="Cottret L."/>
            <person name="Lelandais-Briere C."/>
            <person name="Owens G.L."/>
            <person name="Carrere S."/>
            <person name="Mayjonade B."/>
            <person name="Legrand L."/>
            <person name="Gill N."/>
            <person name="Kane N.C."/>
            <person name="Bowers J.E."/>
            <person name="Hubner S."/>
            <person name="Bellec A."/>
            <person name="Berard A."/>
            <person name="Berges H."/>
            <person name="Blanchet N."/>
            <person name="Boniface M.C."/>
            <person name="Brunel D."/>
            <person name="Catrice O."/>
            <person name="Chaidir N."/>
            <person name="Claudel C."/>
            <person name="Donnadieu C."/>
            <person name="Faraut T."/>
            <person name="Fievet G."/>
            <person name="Helmstetter N."/>
            <person name="King M."/>
            <person name="Knapp S.J."/>
            <person name="Lai Z."/>
            <person name="Le Paslier M.C."/>
            <person name="Lippi Y."/>
            <person name="Lorenzon L."/>
            <person name="Mandel J.R."/>
            <person name="Marage G."/>
            <person name="Marchand G."/>
            <person name="Marquand E."/>
            <person name="Bret-Mestries E."/>
            <person name="Morien E."/>
            <person name="Nambeesan S."/>
            <person name="Nguyen T."/>
            <person name="Pegot-Espagnet P."/>
            <person name="Pouilly N."/>
            <person name="Raftis F."/>
            <person name="Sallet E."/>
            <person name="Schiex T."/>
            <person name="Thomas J."/>
            <person name="Vandecasteele C."/>
            <person name="Vares D."/>
            <person name="Vear F."/>
            <person name="Vautrin S."/>
            <person name="Crespi M."/>
            <person name="Mangin B."/>
            <person name="Burke J.M."/>
            <person name="Salse J."/>
            <person name="Munos S."/>
            <person name="Vincourt P."/>
            <person name="Rieseberg L.H."/>
            <person name="Langlade N.B."/>
        </authorList>
    </citation>
    <scope>NUCLEOTIDE SEQUENCE [LARGE SCALE GENOMIC DNA]</scope>
    <source>
        <strain evidence="3">cv. SF193</strain>
        <tissue evidence="1">Leaves</tissue>
    </source>
</reference>
<protein>
    <submittedName>
        <fullName evidence="2">Uncharacterized protein</fullName>
    </submittedName>
</protein>
<dbReference type="Proteomes" id="UP000215914">
    <property type="component" value="Chromosome 11"/>
</dbReference>
<dbReference type="InParanoid" id="A0A251TA94"/>
<keyword evidence="3" id="KW-1185">Reference proteome</keyword>
<reference evidence="1" key="3">
    <citation type="submission" date="2020-06" db="EMBL/GenBank/DDBJ databases">
        <title>Helianthus annuus Genome sequencing and assembly Release 2.</title>
        <authorList>
            <person name="Gouzy J."/>
            <person name="Langlade N."/>
            <person name="Munos S."/>
        </authorList>
    </citation>
    <scope>NUCLEOTIDE SEQUENCE</scope>
    <source>
        <tissue evidence="1">Leaves</tissue>
    </source>
</reference>
<proteinExistence type="predicted"/>
<sequence length="87" mass="10154">MIYIVFFYDRHSYHSFWSMTYYIMSYGGLNVLCSHENQCICTVWEGDGCTQVSYSTLLIDLFRICDNWLCSFTAYGAMAHAAQVFEL</sequence>
<dbReference type="AlphaFoldDB" id="A0A251TA94"/>
<dbReference type="EMBL" id="CM007900">
    <property type="protein sequence ID" value="OTG06881.1"/>
    <property type="molecule type" value="Genomic_DNA"/>
</dbReference>
<dbReference type="EMBL" id="MNCJ02000327">
    <property type="protein sequence ID" value="KAF5778484.1"/>
    <property type="molecule type" value="Genomic_DNA"/>
</dbReference>
<evidence type="ECO:0000313" key="2">
    <source>
        <dbReference type="EMBL" id="OTG06881.1"/>
    </source>
</evidence>
<gene>
    <name evidence="2" type="ORF">HannXRQ_Chr11g0324171</name>
    <name evidence="1" type="ORF">HanXRQr2_Chr12g0548061</name>
</gene>
<accession>A0A251TA94</accession>
<reference evidence="2" key="2">
    <citation type="submission" date="2017-02" db="EMBL/GenBank/DDBJ databases">
        <title>Sunflower complete genome.</title>
        <authorList>
            <person name="Langlade N."/>
            <person name="Munos S."/>
        </authorList>
    </citation>
    <scope>NUCLEOTIDE SEQUENCE [LARGE SCALE GENOMIC DNA]</scope>
    <source>
        <tissue evidence="2">Leaves</tissue>
    </source>
</reference>
<name>A0A251TA94_HELAN</name>